<evidence type="ECO:0000313" key="4">
    <source>
        <dbReference type="Proteomes" id="UP000030742"/>
    </source>
</evidence>
<organism evidence="2">
    <name type="scientific">Dendroctonus ponderosae</name>
    <name type="common">Mountain pine beetle</name>
    <dbReference type="NCBI Taxonomy" id="77166"/>
    <lineage>
        <taxon>Eukaryota</taxon>
        <taxon>Metazoa</taxon>
        <taxon>Ecdysozoa</taxon>
        <taxon>Arthropoda</taxon>
        <taxon>Hexapoda</taxon>
        <taxon>Insecta</taxon>
        <taxon>Pterygota</taxon>
        <taxon>Neoptera</taxon>
        <taxon>Endopterygota</taxon>
        <taxon>Coleoptera</taxon>
        <taxon>Polyphaga</taxon>
        <taxon>Cucujiformia</taxon>
        <taxon>Curculionidae</taxon>
        <taxon>Scolytinae</taxon>
        <taxon>Dendroctonus</taxon>
    </lineage>
</organism>
<feature type="non-terminal residue" evidence="2">
    <location>
        <position position="1"/>
    </location>
</feature>
<dbReference type="Proteomes" id="UP000030742">
    <property type="component" value="Unassembled WGS sequence"/>
</dbReference>
<feature type="compositionally biased region" description="Polar residues" evidence="1">
    <location>
        <begin position="69"/>
        <end position="79"/>
    </location>
</feature>
<proteinExistence type="predicted"/>
<name>N6TWN6_DENPD</name>
<accession>N6TWN6</accession>
<feature type="region of interest" description="Disordered" evidence="1">
    <location>
        <begin position="69"/>
        <end position="89"/>
    </location>
</feature>
<dbReference type="OrthoDB" id="6127067at2759"/>
<dbReference type="HOGENOM" id="CLU_1961838_0_0_1"/>
<feature type="region of interest" description="Disordered" evidence="1">
    <location>
        <begin position="107"/>
        <end position="128"/>
    </location>
</feature>
<reference evidence="2 4" key="1">
    <citation type="journal article" date="2013" name="Genome Biol.">
        <title>Draft genome of the mountain pine beetle, Dendroctonus ponderosae Hopkins, a major forest pest.</title>
        <authorList>
            <person name="Keeling C.I."/>
            <person name="Yuen M.M."/>
            <person name="Liao N.Y."/>
            <person name="Docking T.R."/>
            <person name="Chan S.K."/>
            <person name="Taylor G.A."/>
            <person name="Palmquist D.L."/>
            <person name="Jackman S.D."/>
            <person name="Nguyen A."/>
            <person name="Li M."/>
            <person name="Henderson H."/>
            <person name="Janes J.K."/>
            <person name="Zhao Y."/>
            <person name="Pandoh P."/>
            <person name="Moore R."/>
            <person name="Sperling F.A."/>
            <person name="Huber D.P."/>
            <person name="Birol I."/>
            <person name="Jones S.J."/>
            <person name="Bohlmann J."/>
        </authorList>
    </citation>
    <scope>NUCLEOTIDE SEQUENCE</scope>
</reference>
<sequence>MKTYWLQGRECRTPVPRTHLTTMSTSKEVVRAVNSTTSTPGSLKDLGARTVVYSPITFQDVARRSIASSPVKTAISNRGRSAKQWKHSVQLRGGDNVALGSCQLLRAANQPKGAGEDRASQQGGESED</sequence>
<dbReference type="AlphaFoldDB" id="N6TWN6"/>
<evidence type="ECO:0000313" key="3">
    <source>
        <dbReference type="EMBL" id="ERL85439.1"/>
    </source>
</evidence>
<protein>
    <submittedName>
        <fullName evidence="2">Uncharacterized protein</fullName>
    </submittedName>
</protein>
<evidence type="ECO:0000256" key="1">
    <source>
        <dbReference type="SAM" id="MobiDB-lite"/>
    </source>
</evidence>
<evidence type="ECO:0000313" key="2">
    <source>
        <dbReference type="EMBL" id="ENN73695.1"/>
    </source>
</evidence>
<dbReference type="EMBL" id="KB631697">
    <property type="protein sequence ID" value="ERL85439.1"/>
    <property type="molecule type" value="Genomic_DNA"/>
</dbReference>
<gene>
    <name evidence="3" type="ORF">D910_02858</name>
    <name evidence="2" type="ORF">YQE_09692</name>
</gene>
<dbReference type="EMBL" id="KB741146">
    <property type="protein sequence ID" value="ENN73695.1"/>
    <property type="molecule type" value="Genomic_DNA"/>
</dbReference>